<comment type="caution">
    <text evidence="3">The sequence shown here is derived from an EMBL/GenBank/DDBJ whole genome shotgun (WGS) entry which is preliminary data.</text>
</comment>
<dbReference type="Gene3D" id="2.60.40.740">
    <property type="match status" value="4"/>
</dbReference>
<gene>
    <name evidence="3" type="ORF">SAMN06265367_102268</name>
</gene>
<protein>
    <submittedName>
        <fullName evidence="3">Gliding motility-associated C-terminal domain-containing protein</fullName>
    </submittedName>
</protein>
<accession>A0ABY1NMZ6</accession>
<dbReference type="RefSeq" id="WP_283412067.1">
    <property type="nucleotide sequence ID" value="NZ_FXUA01000002.1"/>
</dbReference>
<dbReference type="InterPro" id="IPR000601">
    <property type="entry name" value="PKD_dom"/>
</dbReference>
<keyword evidence="1" id="KW-0732">Signal</keyword>
<organism evidence="3 4">
    <name type="scientific">Algoriphagus winogradskyi</name>
    <dbReference type="NCBI Taxonomy" id="237017"/>
    <lineage>
        <taxon>Bacteria</taxon>
        <taxon>Pseudomonadati</taxon>
        <taxon>Bacteroidota</taxon>
        <taxon>Cytophagia</taxon>
        <taxon>Cytophagales</taxon>
        <taxon>Cyclobacteriaceae</taxon>
        <taxon>Algoriphagus</taxon>
    </lineage>
</organism>
<evidence type="ECO:0000313" key="4">
    <source>
        <dbReference type="Proteomes" id="UP001157915"/>
    </source>
</evidence>
<feature type="domain" description="PKD" evidence="2">
    <location>
        <begin position="521"/>
        <end position="582"/>
    </location>
</feature>
<dbReference type="Proteomes" id="UP001157915">
    <property type="component" value="Unassembled WGS sequence"/>
</dbReference>
<dbReference type="InterPro" id="IPR022409">
    <property type="entry name" value="PKD/Chitinase_dom"/>
</dbReference>
<reference evidence="3 4" key="1">
    <citation type="submission" date="2017-05" db="EMBL/GenBank/DDBJ databases">
        <authorList>
            <person name="Varghese N."/>
            <person name="Submissions S."/>
        </authorList>
    </citation>
    <scope>NUCLEOTIDE SEQUENCE [LARGE SCALE GENOMIC DNA]</scope>
    <source>
        <strain evidence="3 4">DSM 15360</strain>
    </source>
</reference>
<evidence type="ECO:0000259" key="2">
    <source>
        <dbReference type="PROSITE" id="PS50093"/>
    </source>
</evidence>
<dbReference type="NCBIfam" id="TIGR04131">
    <property type="entry name" value="Bac_Flav_CTERM"/>
    <property type="match status" value="1"/>
</dbReference>
<dbReference type="PROSITE" id="PS50093">
    <property type="entry name" value="PKD"/>
    <property type="match status" value="1"/>
</dbReference>
<dbReference type="InterPro" id="IPR035986">
    <property type="entry name" value="PKD_dom_sf"/>
</dbReference>
<sequence length="680" mass="73397">MILPLLLSVMICIPASAQLRAEKAALDSDNNRILATNGISVEVSGKLALCSHSEKGSIILDVKGGLAPYTYRWNTLETTKDRTNLFAGTYTVEITDAAGTVHIERIVVQPPYPLILNPLEKTDASCGSGNDGSAKISVKVGRGEPYQITWSNGMKDTWEVTNLAPGFYSVTIADIFNCDVTTSFEIKAASEGMQVSEVIENLSCSGQNNGSINLDIKGGQAPYTYKWNTGSSSQNLSNLAAGTYSVLIKDQTGCSFQASYSIKEATSIQLEEKLLPESCAGAGNGEIQVTIQGGSAPYTYIWSNGQTSSKLSGATAGNYSLKVTDALGCTVEKHFTLGTASALELELIEQTDISCAGSNSGTIRLKVKGNSGNYATKWLDDPSAGLNRENLSAGTYQLLVSDESGCTVSKSFTIADAEPIQARIETALDVDCTIGTITGVAWVSIQGGVQPYKISWSNGENNAREINFNSSGSLKVQITDALGCTAQTEVRVDFPSQINKAGRLDFDYRKLEINSEPEVQVDEEIIFESIISEEFIGWEWSFGDGKSSKEKDPIHKFEIAGNFEVILTAYDIYGCSSTEKNIIQVNAPLEFITIPNAFTPNGDGLNDMFIPKLRALTEFSMTIFNTWGEKIYSTNSLETKGWDGTHQGQASPPGNYLYQITYTSKDGEQFTKTGGVTLIR</sequence>
<dbReference type="InterPro" id="IPR013783">
    <property type="entry name" value="Ig-like_fold"/>
</dbReference>
<dbReference type="SUPFAM" id="SSF49299">
    <property type="entry name" value="PKD domain"/>
    <property type="match status" value="1"/>
</dbReference>
<proteinExistence type="predicted"/>
<feature type="signal peptide" evidence="1">
    <location>
        <begin position="1"/>
        <end position="17"/>
    </location>
</feature>
<evidence type="ECO:0000313" key="3">
    <source>
        <dbReference type="EMBL" id="SMP13892.1"/>
    </source>
</evidence>
<dbReference type="InterPro" id="IPR025667">
    <property type="entry name" value="SprB_repeat"/>
</dbReference>
<dbReference type="InterPro" id="IPR026341">
    <property type="entry name" value="T9SS_type_B"/>
</dbReference>
<dbReference type="Pfam" id="PF18911">
    <property type="entry name" value="PKD_4"/>
    <property type="match status" value="1"/>
</dbReference>
<evidence type="ECO:0000256" key="1">
    <source>
        <dbReference type="SAM" id="SignalP"/>
    </source>
</evidence>
<name>A0ABY1NMZ6_9BACT</name>
<keyword evidence="4" id="KW-1185">Reference proteome</keyword>
<dbReference type="EMBL" id="FXUA01000002">
    <property type="protein sequence ID" value="SMP13892.1"/>
    <property type="molecule type" value="Genomic_DNA"/>
</dbReference>
<dbReference type="Gene3D" id="2.60.40.10">
    <property type="entry name" value="Immunoglobulins"/>
    <property type="match status" value="1"/>
</dbReference>
<dbReference type="CDD" id="cd00146">
    <property type="entry name" value="PKD"/>
    <property type="match status" value="1"/>
</dbReference>
<dbReference type="Pfam" id="PF13573">
    <property type="entry name" value="SprB"/>
    <property type="match status" value="5"/>
</dbReference>
<dbReference type="Pfam" id="PF13585">
    <property type="entry name" value="CHU_C"/>
    <property type="match status" value="1"/>
</dbReference>
<feature type="chain" id="PRO_5046092390" evidence="1">
    <location>
        <begin position="18"/>
        <end position="680"/>
    </location>
</feature>
<dbReference type="SMART" id="SM00089">
    <property type="entry name" value="PKD"/>
    <property type="match status" value="1"/>
</dbReference>